<keyword evidence="2" id="KW-1185">Reference proteome</keyword>
<reference evidence="1 2" key="1">
    <citation type="submission" date="2022-11" db="EMBL/GenBank/DDBJ databases">
        <title>Minimal conservation of predation-associated metabolite biosynthetic gene clusters underscores biosynthetic potential of Myxococcota including descriptions for ten novel species: Archangium lansinium sp. nov., Myxococcus landrumus sp. nov., Nannocystis bai.</title>
        <authorList>
            <person name="Ahearne A."/>
            <person name="Stevens C."/>
            <person name="Dowd S."/>
        </authorList>
    </citation>
    <scope>NUCLEOTIDE SEQUENCE [LARGE SCALE GENOMIC DNA]</scope>
    <source>
        <strain evidence="1 2">NCWAL01</strain>
    </source>
</reference>
<proteinExistence type="predicted"/>
<accession>A0ABT5DAZ0</accession>
<organism evidence="1 2">
    <name type="scientific">Stigmatella ashevillensis</name>
    <dbReference type="NCBI Taxonomy" id="2995309"/>
    <lineage>
        <taxon>Bacteria</taxon>
        <taxon>Pseudomonadati</taxon>
        <taxon>Myxococcota</taxon>
        <taxon>Myxococcia</taxon>
        <taxon>Myxococcales</taxon>
        <taxon>Cystobacterineae</taxon>
        <taxon>Archangiaceae</taxon>
        <taxon>Stigmatella</taxon>
    </lineage>
</organism>
<protein>
    <submittedName>
        <fullName evidence="1">STAS/SEC14 domain-containing protein</fullName>
    </submittedName>
</protein>
<dbReference type="InterPro" id="IPR021866">
    <property type="entry name" value="SpoIIAA-like"/>
</dbReference>
<sequence>MGAERHFGPHTLSLEEPGIVRLTTKGHLQENELREMIVPIREFKERHDALYLMVDARHGTGFSAKARKAINEDRSLVPYTGVVIFGASFAMRAISHMMTRAGVLMGRRPTYQTVFTETEEEARAWLAVQHAARATGSAPEPQ</sequence>
<gene>
    <name evidence="1" type="ORF">POL68_17465</name>
</gene>
<dbReference type="Pfam" id="PF11964">
    <property type="entry name" value="SpoIIAA-like"/>
    <property type="match status" value="1"/>
</dbReference>
<evidence type="ECO:0000313" key="1">
    <source>
        <dbReference type="EMBL" id="MDC0710270.1"/>
    </source>
</evidence>
<evidence type="ECO:0000313" key="2">
    <source>
        <dbReference type="Proteomes" id="UP001221838"/>
    </source>
</evidence>
<dbReference type="Proteomes" id="UP001221838">
    <property type="component" value="Unassembled WGS sequence"/>
</dbReference>
<dbReference type="EMBL" id="JAQNDM010000002">
    <property type="protein sequence ID" value="MDC0710270.1"/>
    <property type="molecule type" value="Genomic_DNA"/>
</dbReference>
<dbReference type="RefSeq" id="WP_272139577.1">
    <property type="nucleotide sequence ID" value="NZ_JAQNDM010000002.1"/>
</dbReference>
<comment type="caution">
    <text evidence="1">The sequence shown here is derived from an EMBL/GenBank/DDBJ whole genome shotgun (WGS) entry which is preliminary data.</text>
</comment>
<name>A0ABT5DAZ0_9BACT</name>